<evidence type="ECO:0000256" key="5">
    <source>
        <dbReference type="ARBA" id="ARBA00023163"/>
    </source>
</evidence>
<comment type="similarity">
    <text evidence="6">Belongs to the sigma-70 factor family. SigI subfamily.</text>
</comment>
<comment type="subcellular location">
    <subcellularLocation>
        <location evidence="6">Cytoplasm</location>
    </subcellularLocation>
</comment>
<evidence type="ECO:0000313" key="9">
    <source>
        <dbReference type="Proteomes" id="UP001158045"/>
    </source>
</evidence>
<evidence type="ECO:0000256" key="2">
    <source>
        <dbReference type="ARBA" id="ARBA00023015"/>
    </source>
</evidence>
<name>A0ABT6NBZ9_9FIRM</name>
<dbReference type="RefSeq" id="WP_281093765.1">
    <property type="nucleotide sequence ID" value="NZ_JARYZI010000004.1"/>
</dbReference>
<feature type="domain" description="RNA polymerase sigma-70 region 2" evidence="7">
    <location>
        <begin position="20"/>
        <end position="89"/>
    </location>
</feature>
<dbReference type="InterPro" id="IPR014284">
    <property type="entry name" value="RNA_pol_sigma-70_dom"/>
</dbReference>
<sequence>MQDTTIIEAKTITEKREQFIAEHIPFVVYTTSKILGRYLSVENDEEYSVALEAFNSAIDTYEAGQSKFETYATTVIRNKLIDYHRSQKKHYGQEALNEDLIARPSSDEELRMEIEDLSLKLKPFGMTFDDLVEASPTHKDSRRKAIDIGVKASTITSVITLLYTTLKLPVQEILKFIKTTRRFLYLHRHFILVIIVIFKEDLVSLKEWILETKRPQK</sequence>
<protein>
    <recommendedName>
        <fullName evidence="6">RNA polymerase sigma factor SigI</fullName>
    </recommendedName>
</protein>
<dbReference type="Pfam" id="PF04542">
    <property type="entry name" value="Sigma70_r2"/>
    <property type="match status" value="1"/>
</dbReference>
<proteinExistence type="inferred from homology"/>
<dbReference type="EMBL" id="JARYZI010000004">
    <property type="protein sequence ID" value="MDH8677937.1"/>
    <property type="molecule type" value="Genomic_DNA"/>
</dbReference>
<feature type="short sequence motif" description="Polymerase core binding" evidence="6">
    <location>
        <begin position="45"/>
        <end position="58"/>
    </location>
</feature>
<dbReference type="InterPro" id="IPR014244">
    <property type="entry name" value="RNA_pol_sigma-I"/>
</dbReference>
<dbReference type="HAMAP" id="MF_02064">
    <property type="entry name" value="Sigma70_SigI"/>
    <property type="match status" value="1"/>
</dbReference>
<dbReference type="NCBIfam" id="TIGR02937">
    <property type="entry name" value="sigma70-ECF"/>
    <property type="match status" value="1"/>
</dbReference>
<comment type="function">
    <text evidence="6">Sigma factors are initiation factors that promote the attachment of RNA polymerase to specific initiation sites and are then released.</text>
</comment>
<keyword evidence="4 6" id="KW-0238">DNA-binding</keyword>
<dbReference type="InterPro" id="IPR013325">
    <property type="entry name" value="RNA_pol_sigma_r2"/>
</dbReference>
<accession>A0ABT6NBZ9</accession>
<dbReference type="Proteomes" id="UP001158045">
    <property type="component" value="Unassembled WGS sequence"/>
</dbReference>
<evidence type="ECO:0000259" key="7">
    <source>
        <dbReference type="Pfam" id="PF04542"/>
    </source>
</evidence>
<feature type="DNA-binding region" description="H-T-H motif" evidence="6">
    <location>
        <begin position="170"/>
        <end position="189"/>
    </location>
</feature>
<reference evidence="8 9" key="1">
    <citation type="submission" date="2023-04" db="EMBL/GenBank/DDBJ databases">
        <title>Fusibacter bizertensis strain WBS, isolated from littoral bottom sediments of the Arctic seas - biochemical and genomic analysis.</title>
        <authorList>
            <person name="Brioukhanov A.L."/>
        </authorList>
    </citation>
    <scope>NUCLEOTIDE SEQUENCE [LARGE SCALE GENOMIC DNA]</scope>
    <source>
        <strain evidence="8 9">WBS</strain>
    </source>
</reference>
<gene>
    <name evidence="6" type="primary">sigI</name>
    <name evidence="8" type="ORF">QE109_07245</name>
</gene>
<dbReference type="PIRSF" id="PIRSF038953">
    <property type="entry name" value="SigI"/>
    <property type="match status" value="1"/>
</dbReference>
<keyword evidence="3 6" id="KW-0731">Sigma factor</keyword>
<keyword evidence="1 6" id="KW-0963">Cytoplasm</keyword>
<evidence type="ECO:0000256" key="6">
    <source>
        <dbReference type="HAMAP-Rule" id="MF_02064"/>
    </source>
</evidence>
<evidence type="ECO:0000256" key="4">
    <source>
        <dbReference type="ARBA" id="ARBA00023125"/>
    </source>
</evidence>
<organism evidence="8 9">
    <name type="scientific">Fusibacter bizertensis</name>
    <dbReference type="NCBI Taxonomy" id="1488331"/>
    <lineage>
        <taxon>Bacteria</taxon>
        <taxon>Bacillati</taxon>
        <taxon>Bacillota</taxon>
        <taxon>Clostridia</taxon>
        <taxon>Eubacteriales</taxon>
        <taxon>Eubacteriales Family XII. Incertae Sedis</taxon>
        <taxon>Fusibacter</taxon>
    </lineage>
</organism>
<comment type="activity regulation">
    <text evidence="6">Negatively regulated by the anti-sigma-I factor RsgI.</text>
</comment>
<comment type="caution">
    <text evidence="8">The sequence shown here is derived from an EMBL/GenBank/DDBJ whole genome shotgun (WGS) entry which is preliminary data.</text>
</comment>
<keyword evidence="9" id="KW-1185">Reference proteome</keyword>
<keyword evidence="5 6" id="KW-0804">Transcription</keyword>
<evidence type="ECO:0000313" key="8">
    <source>
        <dbReference type="EMBL" id="MDH8677937.1"/>
    </source>
</evidence>
<keyword evidence="6" id="KW-0346">Stress response</keyword>
<keyword evidence="2 6" id="KW-0805">Transcription regulation</keyword>
<comment type="subunit">
    <text evidence="6">Interacts with RsgI.</text>
</comment>
<evidence type="ECO:0000256" key="3">
    <source>
        <dbReference type="ARBA" id="ARBA00023082"/>
    </source>
</evidence>
<dbReference type="Gene3D" id="1.10.1740.10">
    <property type="match status" value="1"/>
</dbReference>
<evidence type="ECO:0000256" key="1">
    <source>
        <dbReference type="ARBA" id="ARBA00022490"/>
    </source>
</evidence>
<dbReference type="SUPFAM" id="SSF88946">
    <property type="entry name" value="Sigma2 domain of RNA polymerase sigma factors"/>
    <property type="match status" value="1"/>
</dbReference>
<dbReference type="InterPro" id="IPR007627">
    <property type="entry name" value="RNA_pol_sigma70_r2"/>
</dbReference>